<dbReference type="SUPFAM" id="SSF141868">
    <property type="entry name" value="EAL domain-like"/>
    <property type="match status" value="1"/>
</dbReference>
<evidence type="ECO:0000259" key="4">
    <source>
        <dbReference type="PROSITE" id="PS50887"/>
    </source>
</evidence>
<proteinExistence type="predicted"/>
<dbReference type="CDD" id="cd01949">
    <property type="entry name" value="GGDEF"/>
    <property type="match status" value="1"/>
</dbReference>
<dbReference type="Gene3D" id="3.30.70.270">
    <property type="match status" value="1"/>
</dbReference>
<reference evidence="5 6" key="1">
    <citation type="submission" date="2019-10" db="EMBL/GenBank/DDBJ databases">
        <title>Taxonomy of Antarctic Massilia spp.: description of Massilia rubra sp. nov., Massilia aquatica sp. nov., Massilia mucilaginosa sp. nov., Massilia frigida sp. nov. isolated from streams, lakes and regoliths.</title>
        <authorList>
            <person name="Holochova P."/>
            <person name="Sedlacek I."/>
            <person name="Kralova S."/>
            <person name="Maslanova I."/>
            <person name="Busse H.-J."/>
            <person name="Stankova E."/>
            <person name="Vrbovska V."/>
            <person name="Kovarovic V."/>
            <person name="Bartak M."/>
            <person name="Svec P."/>
            <person name="Pantucek R."/>
        </authorList>
    </citation>
    <scope>NUCLEOTIDE SEQUENCE [LARGE SCALE GENOMIC DNA]</scope>
    <source>
        <strain evidence="5 6">CCM 8733</strain>
    </source>
</reference>
<dbReference type="InterPro" id="IPR021800">
    <property type="entry name" value="DUF3369"/>
</dbReference>
<accession>A0ABX0NSB0</accession>
<keyword evidence="1" id="KW-0597">Phosphoprotein</keyword>
<feature type="modified residue" description="4-aspartylphosphate" evidence="1">
    <location>
        <position position="93"/>
    </location>
</feature>
<feature type="domain" description="Response regulatory" evidence="2">
    <location>
        <begin position="38"/>
        <end position="162"/>
    </location>
</feature>
<comment type="caution">
    <text evidence="5">The sequence shown here is derived from an EMBL/GenBank/DDBJ whole genome shotgun (WGS) entry which is preliminary data.</text>
</comment>
<dbReference type="PANTHER" id="PTHR33121:SF70">
    <property type="entry name" value="SIGNALING PROTEIN YKOW"/>
    <property type="match status" value="1"/>
</dbReference>
<dbReference type="InterPro" id="IPR029787">
    <property type="entry name" value="Nucleotide_cyclase"/>
</dbReference>
<evidence type="ECO:0000259" key="2">
    <source>
        <dbReference type="PROSITE" id="PS50110"/>
    </source>
</evidence>
<dbReference type="InterPro" id="IPR001633">
    <property type="entry name" value="EAL_dom"/>
</dbReference>
<dbReference type="SUPFAM" id="SSF52172">
    <property type="entry name" value="CheY-like"/>
    <property type="match status" value="1"/>
</dbReference>
<dbReference type="InterPro" id="IPR050706">
    <property type="entry name" value="Cyclic-di-GMP_PDE-like"/>
</dbReference>
<dbReference type="Pfam" id="PF11849">
    <property type="entry name" value="DUF3369"/>
    <property type="match status" value="1"/>
</dbReference>
<dbReference type="SMART" id="SM00267">
    <property type="entry name" value="GGDEF"/>
    <property type="match status" value="1"/>
</dbReference>
<evidence type="ECO:0000313" key="6">
    <source>
        <dbReference type="Proteomes" id="UP000609726"/>
    </source>
</evidence>
<gene>
    <name evidence="5" type="ORF">F2P45_11680</name>
</gene>
<dbReference type="InterPro" id="IPR000160">
    <property type="entry name" value="GGDEF_dom"/>
</dbReference>
<dbReference type="Gene3D" id="3.20.20.450">
    <property type="entry name" value="EAL domain"/>
    <property type="match status" value="1"/>
</dbReference>
<dbReference type="Gene3D" id="3.40.50.2300">
    <property type="match status" value="1"/>
</dbReference>
<dbReference type="RefSeq" id="WP_166874535.1">
    <property type="nucleotide sequence ID" value="NZ_WHJH01000010.1"/>
</dbReference>
<evidence type="ECO:0000259" key="3">
    <source>
        <dbReference type="PROSITE" id="PS50883"/>
    </source>
</evidence>
<dbReference type="InterPro" id="IPR011006">
    <property type="entry name" value="CheY-like_superfamily"/>
</dbReference>
<feature type="domain" description="GGDEF" evidence="4">
    <location>
        <begin position="358"/>
        <end position="485"/>
    </location>
</feature>
<dbReference type="InterPro" id="IPR035919">
    <property type="entry name" value="EAL_sf"/>
</dbReference>
<dbReference type="Pfam" id="PF00990">
    <property type="entry name" value="GGDEF"/>
    <property type="match status" value="1"/>
</dbReference>
<feature type="domain" description="EAL" evidence="3">
    <location>
        <begin position="494"/>
        <end position="748"/>
    </location>
</feature>
<dbReference type="PROSITE" id="PS50110">
    <property type="entry name" value="RESPONSE_REGULATORY"/>
    <property type="match status" value="1"/>
</dbReference>
<dbReference type="SMART" id="SM00052">
    <property type="entry name" value="EAL"/>
    <property type="match status" value="1"/>
</dbReference>
<dbReference type="PROSITE" id="PS50883">
    <property type="entry name" value="EAL"/>
    <property type="match status" value="1"/>
</dbReference>
<name>A0ABX0NSB0_9BURK</name>
<dbReference type="PROSITE" id="PS50887">
    <property type="entry name" value="GGDEF"/>
    <property type="match status" value="1"/>
</dbReference>
<dbReference type="SMART" id="SM00448">
    <property type="entry name" value="REC"/>
    <property type="match status" value="1"/>
</dbReference>
<evidence type="ECO:0000313" key="5">
    <source>
        <dbReference type="EMBL" id="NHZ89666.1"/>
    </source>
</evidence>
<dbReference type="CDD" id="cd01948">
    <property type="entry name" value="EAL"/>
    <property type="match status" value="1"/>
</dbReference>
<evidence type="ECO:0000256" key="1">
    <source>
        <dbReference type="PROSITE-ProRule" id="PRU00169"/>
    </source>
</evidence>
<dbReference type="Proteomes" id="UP000609726">
    <property type="component" value="Unassembled WGS sequence"/>
</dbReference>
<dbReference type="SUPFAM" id="SSF55073">
    <property type="entry name" value="Nucleotide cyclase"/>
    <property type="match status" value="1"/>
</dbReference>
<protein>
    <submittedName>
        <fullName evidence="5">EAL domain-containing protein</fullName>
    </submittedName>
</protein>
<dbReference type="EMBL" id="WHJH01000010">
    <property type="protein sequence ID" value="NHZ89666.1"/>
    <property type="molecule type" value="Genomic_DNA"/>
</dbReference>
<organism evidence="5 6">
    <name type="scientific">Massilia mucilaginosa</name>
    <dbReference type="NCBI Taxonomy" id="2609282"/>
    <lineage>
        <taxon>Bacteria</taxon>
        <taxon>Pseudomonadati</taxon>
        <taxon>Pseudomonadota</taxon>
        <taxon>Betaproteobacteria</taxon>
        <taxon>Burkholderiales</taxon>
        <taxon>Oxalobacteraceae</taxon>
        <taxon>Telluria group</taxon>
        <taxon>Massilia</taxon>
    </lineage>
</organism>
<dbReference type="Pfam" id="PF00563">
    <property type="entry name" value="EAL"/>
    <property type="match status" value="1"/>
</dbReference>
<sequence length="766" mass="84231">MPPSSTPLDDLEDDHDDLVFLEEHPAAPVSAGVGGVWRVMIIDDDEDVHSTTTFALGNLDMQQRPLEFVHAYSAGQAREMLKHEHDIAVILLDVVMEQDDAGLHLVRYIRETLKLADVRIILRTGQPGYAPEIDAIRDFDINDYKTKSELTRIKLFTTVTAAIRSYEQIRAISANRRGLDRVVRASTELMALHGVQNFAAGVLAQIADILGVEPNGVLCVQECPDGRCRELHIMATAGVYRRLGAAKLTALEDSAVAAAMERTLAQRRNIYEPGAVTLFFAGKSSRDFAAFLAPGRVLGELDQRLLEVFCSNVAVGLDNVELVSHLHNAAFYDQLSKLPNRTRLVEILDATLAGPARDDATLSLVDLDHFAETNDALGHQFGDMLLVAVASRLQQRLGQQLTVARIGGDIFCVLGDAAAVNPVRILALFETPFSIDGQDVQLSATLGLVRLSEHDGSGADALKDADIALKRAKTQQRAGHFYFSRSMGVEIRERVRMMHALRTGFAKGELFVVYQPQMDLTARCPVGAEALLRWQTPDGTYISPDRFIPIAEYSGLIIDIGEWVLRSACHELVRLRDAGHRQFTMSVNVSQVQFRHPYFLDMLRSALEETGAPPEFIELEITESMAMEEPDLLIKMLGQIKHTGVSIAIDDFGTGFSSLSYLQRLQVDRLKIDRAFVTEITHSARGSSIAEMVIQLGRNLGLSVIAEGVEDERQAAILQSLGCPLAQGFLFARPMATAALYEWLNEESGTGAARADGRPMGTPPLK</sequence>
<dbReference type="PANTHER" id="PTHR33121">
    <property type="entry name" value="CYCLIC DI-GMP PHOSPHODIESTERASE PDEF"/>
    <property type="match status" value="1"/>
</dbReference>
<dbReference type="NCBIfam" id="TIGR00254">
    <property type="entry name" value="GGDEF"/>
    <property type="match status" value="1"/>
</dbReference>
<keyword evidence="6" id="KW-1185">Reference proteome</keyword>
<dbReference type="InterPro" id="IPR043128">
    <property type="entry name" value="Rev_trsase/Diguanyl_cyclase"/>
</dbReference>
<dbReference type="InterPro" id="IPR001789">
    <property type="entry name" value="Sig_transdc_resp-reg_receiver"/>
</dbReference>